<feature type="region of interest" description="Disordered" evidence="1">
    <location>
        <begin position="43"/>
        <end position="67"/>
    </location>
</feature>
<name>A0A1H8PCE3_9ACTN</name>
<accession>A0A1H8PCE3</accession>
<protein>
    <submittedName>
        <fullName evidence="2">Uncharacterized protein</fullName>
    </submittedName>
</protein>
<sequence length="261" mass="26234">MPTGCQRGANGVPPGLVGRPPAGGVLGIRGAARCTLPSAGLVSAGRVGGTSRPKAGGPRAPGGAGSWVGSGATPGVSPRALHGGFFRQGARGLAKLCGDTPGSSPSGPSPSAGGHWLCRMSPAARWVSGRGWGGSAPRSEMCVAPGCGCVRTRMHISEETLPERPRPHGQRARISGARGTARATTHRPGHGNGAPGAPRRPNPPTGRWTADKPRGHPGGRTHPPAGGRPTSPGGTRIPNPTGRCAATRRKGQRRRAHPAPG</sequence>
<reference evidence="2 3" key="1">
    <citation type="submission" date="2016-10" db="EMBL/GenBank/DDBJ databases">
        <authorList>
            <person name="de Groot N.N."/>
        </authorList>
    </citation>
    <scope>NUCLEOTIDE SEQUENCE [LARGE SCALE GENOMIC DNA]</scope>
    <source>
        <strain evidence="2 3">CGMCC 4.2026</strain>
    </source>
</reference>
<keyword evidence="3" id="KW-1185">Reference proteome</keyword>
<evidence type="ECO:0000256" key="1">
    <source>
        <dbReference type="SAM" id="MobiDB-lite"/>
    </source>
</evidence>
<evidence type="ECO:0000313" key="2">
    <source>
        <dbReference type="EMBL" id="SEO39605.1"/>
    </source>
</evidence>
<evidence type="ECO:0000313" key="3">
    <source>
        <dbReference type="Proteomes" id="UP000181951"/>
    </source>
</evidence>
<proteinExistence type="predicted"/>
<feature type="region of interest" description="Disordered" evidence="1">
    <location>
        <begin position="158"/>
        <end position="261"/>
    </location>
</feature>
<dbReference type="STRING" id="310780.SAMN05216267_102549"/>
<dbReference type="Proteomes" id="UP000181951">
    <property type="component" value="Unassembled WGS sequence"/>
</dbReference>
<feature type="compositionally biased region" description="Low complexity" evidence="1">
    <location>
        <begin position="220"/>
        <end position="230"/>
    </location>
</feature>
<dbReference type="EMBL" id="FODD01000025">
    <property type="protein sequence ID" value="SEO39605.1"/>
    <property type="molecule type" value="Genomic_DNA"/>
</dbReference>
<dbReference type="AlphaFoldDB" id="A0A1H8PCE3"/>
<gene>
    <name evidence="2" type="ORF">SAMN05216267_102549</name>
</gene>
<feature type="compositionally biased region" description="Basic residues" evidence="1">
    <location>
        <begin position="246"/>
        <end position="261"/>
    </location>
</feature>
<organism evidence="2 3">
    <name type="scientific">Actinacidiphila rubida</name>
    <dbReference type="NCBI Taxonomy" id="310780"/>
    <lineage>
        <taxon>Bacteria</taxon>
        <taxon>Bacillati</taxon>
        <taxon>Actinomycetota</taxon>
        <taxon>Actinomycetes</taxon>
        <taxon>Kitasatosporales</taxon>
        <taxon>Streptomycetaceae</taxon>
        <taxon>Actinacidiphila</taxon>
    </lineage>
</organism>